<evidence type="ECO:0000313" key="2">
    <source>
        <dbReference type="EMBL" id="AEA60820.1"/>
    </source>
</evidence>
<reference evidence="2 3" key="1">
    <citation type="journal article" date="2011" name="J. Bacteriol.">
        <title>Complete genome sequence of Burkholderia gladioli BSR3.</title>
        <authorList>
            <person name="Seo Y.S."/>
            <person name="Lim J."/>
            <person name="Choi B.S."/>
            <person name="Kim H."/>
            <person name="Goo E."/>
            <person name="Lee B."/>
            <person name="Lim J.S."/>
            <person name="Choi I.Y."/>
            <person name="Moon J.S."/>
            <person name="Kim J."/>
            <person name="Hwang I."/>
        </authorList>
    </citation>
    <scope>NUCLEOTIDE SEQUENCE [LARGE SCALE GENOMIC DNA]</scope>
    <source>
        <strain evidence="2 3">BSR3</strain>
    </source>
</reference>
<dbReference type="STRING" id="999541.bgla_1g21920"/>
<dbReference type="HOGENOM" id="CLU_1746205_0_0_4"/>
<dbReference type="Pfam" id="PF07007">
    <property type="entry name" value="LprI"/>
    <property type="match status" value="1"/>
</dbReference>
<organism evidence="2 3">
    <name type="scientific">Burkholderia gladioli (strain BSR3)</name>
    <dbReference type="NCBI Taxonomy" id="999541"/>
    <lineage>
        <taxon>Bacteria</taxon>
        <taxon>Pseudomonadati</taxon>
        <taxon>Pseudomonadota</taxon>
        <taxon>Betaproteobacteria</taxon>
        <taxon>Burkholderiales</taxon>
        <taxon>Burkholderiaceae</taxon>
        <taxon>Burkholderia</taxon>
    </lineage>
</organism>
<dbReference type="eggNOG" id="COG3755">
    <property type="taxonomic scope" value="Bacteria"/>
</dbReference>
<dbReference type="AlphaFoldDB" id="F2LA36"/>
<keyword evidence="3" id="KW-1185">Reference proteome</keyword>
<sequence>MRAGLVSSNRMLAARMKFGTFLDLACLAPAQFGATTARADGGCGYPARPFDTLGCEASRYEQLERQMSSRYRNIQTALRMRFAERDRLDAGQRDWLDRLGRNCSTRMSSGTYLNLACANDMLARRLAFMRDREQECYSQHGCVPDRFRE</sequence>
<dbReference type="KEGG" id="bgd:bgla_1g21920"/>
<dbReference type="InterPro" id="IPR009739">
    <property type="entry name" value="LprI-like_N"/>
</dbReference>
<evidence type="ECO:0000259" key="1">
    <source>
        <dbReference type="Pfam" id="PF07007"/>
    </source>
</evidence>
<feature type="domain" description="Lysozyme inhibitor LprI-like N-terminal" evidence="1">
    <location>
        <begin position="53"/>
        <end position="126"/>
    </location>
</feature>
<accession>F2LA36</accession>
<dbReference type="RefSeq" id="WP_013698151.1">
    <property type="nucleotide sequence ID" value="NC_015381.1"/>
</dbReference>
<protein>
    <recommendedName>
        <fullName evidence="1">Lysozyme inhibitor LprI-like N-terminal domain-containing protein</fullName>
    </recommendedName>
</protein>
<name>F2LA36_BURGS</name>
<gene>
    <name evidence="2" type="ordered locus">bgla_1g21920</name>
</gene>
<evidence type="ECO:0000313" key="3">
    <source>
        <dbReference type="Proteomes" id="UP000008316"/>
    </source>
</evidence>
<dbReference type="Proteomes" id="UP000008316">
    <property type="component" value="Chromosome 1"/>
</dbReference>
<proteinExistence type="predicted"/>
<dbReference type="EMBL" id="CP002599">
    <property type="protein sequence ID" value="AEA60820.1"/>
    <property type="molecule type" value="Genomic_DNA"/>
</dbReference>